<sequence length="246" mass="27865">MFVFLPFSDENPTVRKPVVTWALIGINLIVFIFQMLLSPQSNAMLIDSFGVRPSAFFELVNLHTIFTSAFLHGGFMHFAFNMLVLHIYGDNIENYLGRTKYIIFYFLGGIAAAFFQAIFSRGLDVPMIGASGCIAGIMGAYFVLYPKARINVFMWFFIFIQTIKVPASIVIGFWIITQLINATGSSSDGVAYFAHIGGFVFGYIAIKYFFRGTKARIYADFEEVEEKDIPFFRKNRTSGLRKKDDD</sequence>
<dbReference type="GO" id="GO:0004252">
    <property type="term" value="F:serine-type endopeptidase activity"/>
    <property type="evidence" value="ECO:0007669"/>
    <property type="project" value="InterPro"/>
</dbReference>
<dbReference type="PANTHER" id="PTHR43731">
    <property type="entry name" value="RHOMBOID PROTEASE"/>
    <property type="match status" value="1"/>
</dbReference>
<feature type="transmembrane region" description="Helical" evidence="7">
    <location>
        <begin position="18"/>
        <end position="37"/>
    </location>
</feature>
<organism evidence="9 10">
    <name type="scientific">SAR86 cluster bacterium</name>
    <dbReference type="NCBI Taxonomy" id="2030880"/>
    <lineage>
        <taxon>Bacteria</taxon>
        <taxon>Pseudomonadati</taxon>
        <taxon>Pseudomonadota</taxon>
        <taxon>Gammaproteobacteria</taxon>
        <taxon>SAR86 cluster</taxon>
    </lineage>
</organism>
<dbReference type="GO" id="GO:0016020">
    <property type="term" value="C:membrane"/>
    <property type="evidence" value="ECO:0007669"/>
    <property type="project" value="UniProtKB-SubCell"/>
</dbReference>
<keyword evidence="6 7" id="KW-0472">Membrane</keyword>
<keyword evidence="10" id="KW-1185">Reference proteome</keyword>
<evidence type="ECO:0000256" key="6">
    <source>
        <dbReference type="ARBA" id="ARBA00023136"/>
    </source>
</evidence>
<comment type="subcellular location">
    <subcellularLocation>
        <location evidence="1">Membrane</location>
        <topology evidence="1">Multi-pass membrane protein</topology>
    </subcellularLocation>
</comment>
<dbReference type="PANTHER" id="PTHR43731:SF14">
    <property type="entry name" value="PRESENILIN-ASSOCIATED RHOMBOID-LIKE PROTEIN, MITOCHONDRIAL"/>
    <property type="match status" value="1"/>
</dbReference>
<gene>
    <name evidence="9" type="ORF">M9B40_03165</name>
</gene>
<feature type="transmembrane region" description="Helical" evidence="7">
    <location>
        <begin position="125"/>
        <end position="145"/>
    </location>
</feature>
<dbReference type="EMBL" id="CP097966">
    <property type="protein sequence ID" value="URQ62743.1"/>
    <property type="molecule type" value="Genomic_DNA"/>
</dbReference>
<feature type="transmembrane region" description="Helical" evidence="7">
    <location>
        <begin position="189"/>
        <end position="210"/>
    </location>
</feature>
<keyword evidence="4" id="KW-0378">Hydrolase</keyword>
<dbReference type="GO" id="GO:0006508">
    <property type="term" value="P:proteolysis"/>
    <property type="evidence" value="ECO:0007669"/>
    <property type="project" value="UniProtKB-KW"/>
</dbReference>
<dbReference type="InterPro" id="IPR035952">
    <property type="entry name" value="Rhomboid-like_sf"/>
</dbReference>
<dbReference type="SUPFAM" id="SSF144091">
    <property type="entry name" value="Rhomboid-like"/>
    <property type="match status" value="1"/>
</dbReference>
<name>A0A9Q8U012_9GAMM</name>
<evidence type="ECO:0000259" key="8">
    <source>
        <dbReference type="Pfam" id="PF01694"/>
    </source>
</evidence>
<evidence type="ECO:0000256" key="7">
    <source>
        <dbReference type="SAM" id="Phobius"/>
    </source>
</evidence>
<dbReference type="AlphaFoldDB" id="A0A9Q8U012"/>
<feature type="transmembrane region" description="Helical" evidence="7">
    <location>
        <begin position="152"/>
        <end position="177"/>
    </location>
</feature>
<dbReference type="Pfam" id="PF01694">
    <property type="entry name" value="Rhomboid"/>
    <property type="match status" value="1"/>
</dbReference>
<feature type="transmembrane region" description="Helical" evidence="7">
    <location>
        <begin position="101"/>
        <end position="119"/>
    </location>
</feature>
<evidence type="ECO:0000256" key="4">
    <source>
        <dbReference type="ARBA" id="ARBA00022801"/>
    </source>
</evidence>
<dbReference type="InterPro" id="IPR050925">
    <property type="entry name" value="Rhomboid_protease_S54"/>
</dbReference>
<protein>
    <submittedName>
        <fullName evidence="9">Rhomboid family intramembrane serine protease</fullName>
    </submittedName>
</protein>
<comment type="similarity">
    <text evidence="2">Belongs to the peptidase S54 family.</text>
</comment>
<reference evidence="9" key="1">
    <citation type="submission" date="2022-05" db="EMBL/GenBank/DDBJ databases">
        <title>Single-amplified genomics reveal most streamlined microbe among free-living bacteria.</title>
        <authorList>
            <person name="Roda-Garcia J."/>
            <person name="Haro-Moreno J.M."/>
            <person name="Rodriguez-Valera F."/>
            <person name="Almagro-Moreno S."/>
            <person name="Lopez-Perez M."/>
        </authorList>
    </citation>
    <scope>NUCLEOTIDE SEQUENCE</scope>
    <source>
        <strain evidence="9">TMED112-D2-2</strain>
    </source>
</reference>
<evidence type="ECO:0000256" key="5">
    <source>
        <dbReference type="ARBA" id="ARBA00022989"/>
    </source>
</evidence>
<feature type="domain" description="Peptidase S54 rhomboid" evidence="8">
    <location>
        <begin position="62"/>
        <end position="210"/>
    </location>
</feature>
<accession>A0A9Q8U012</accession>
<dbReference type="InterPro" id="IPR022764">
    <property type="entry name" value="Peptidase_S54_rhomboid_dom"/>
</dbReference>
<evidence type="ECO:0000313" key="10">
    <source>
        <dbReference type="Proteomes" id="UP001056381"/>
    </source>
</evidence>
<evidence type="ECO:0000256" key="2">
    <source>
        <dbReference type="ARBA" id="ARBA00009045"/>
    </source>
</evidence>
<dbReference type="Proteomes" id="UP001056381">
    <property type="component" value="Chromosome"/>
</dbReference>
<keyword evidence="9" id="KW-0645">Protease</keyword>
<dbReference type="FunFam" id="1.20.1540.10:FF:000027">
    <property type="entry name" value="Rhomboid family intramembrane serine protease"/>
    <property type="match status" value="1"/>
</dbReference>
<evidence type="ECO:0000313" key="9">
    <source>
        <dbReference type="EMBL" id="URQ62743.1"/>
    </source>
</evidence>
<proteinExistence type="inferred from homology"/>
<evidence type="ECO:0000256" key="3">
    <source>
        <dbReference type="ARBA" id="ARBA00022692"/>
    </source>
</evidence>
<dbReference type="Gene3D" id="1.20.1540.10">
    <property type="entry name" value="Rhomboid-like"/>
    <property type="match status" value="1"/>
</dbReference>
<evidence type="ECO:0000256" key="1">
    <source>
        <dbReference type="ARBA" id="ARBA00004141"/>
    </source>
</evidence>
<keyword evidence="3 7" id="KW-0812">Transmembrane</keyword>
<keyword evidence="5 7" id="KW-1133">Transmembrane helix</keyword>
<feature type="transmembrane region" description="Helical" evidence="7">
    <location>
        <begin position="69"/>
        <end position="89"/>
    </location>
</feature>